<evidence type="ECO:0000313" key="4">
    <source>
        <dbReference type="Proteomes" id="UP001151760"/>
    </source>
</evidence>
<keyword evidence="1" id="KW-0175">Coiled coil</keyword>
<evidence type="ECO:0000313" key="3">
    <source>
        <dbReference type="EMBL" id="GJT65644.1"/>
    </source>
</evidence>
<feature type="coiled-coil region" evidence="1">
    <location>
        <begin position="98"/>
        <end position="132"/>
    </location>
</feature>
<proteinExistence type="predicted"/>
<evidence type="ECO:0000256" key="1">
    <source>
        <dbReference type="SAM" id="Coils"/>
    </source>
</evidence>
<reference evidence="3" key="1">
    <citation type="journal article" date="2022" name="Int. J. Mol. Sci.">
        <title>Draft Genome of Tanacetum Coccineum: Genomic Comparison of Closely Related Tanacetum-Family Plants.</title>
        <authorList>
            <person name="Yamashiro T."/>
            <person name="Shiraishi A."/>
            <person name="Nakayama K."/>
            <person name="Satake H."/>
        </authorList>
    </citation>
    <scope>NUCLEOTIDE SEQUENCE</scope>
</reference>
<reference evidence="3" key="2">
    <citation type="submission" date="2022-01" db="EMBL/GenBank/DDBJ databases">
        <authorList>
            <person name="Yamashiro T."/>
            <person name="Shiraishi A."/>
            <person name="Satake H."/>
            <person name="Nakayama K."/>
        </authorList>
    </citation>
    <scope>NUCLEOTIDE SEQUENCE</scope>
</reference>
<protein>
    <submittedName>
        <fullName evidence="3">Uncharacterized protein</fullName>
    </submittedName>
</protein>
<comment type="caution">
    <text evidence="3">The sequence shown here is derived from an EMBL/GenBank/DDBJ whole genome shotgun (WGS) entry which is preliminary data.</text>
</comment>
<keyword evidence="4" id="KW-1185">Reference proteome</keyword>
<dbReference type="Proteomes" id="UP001151760">
    <property type="component" value="Unassembled WGS sequence"/>
</dbReference>
<name>A0ABQ5FRN7_9ASTR</name>
<dbReference type="EMBL" id="BQNB010017648">
    <property type="protein sequence ID" value="GJT65644.1"/>
    <property type="molecule type" value="Genomic_DNA"/>
</dbReference>
<feature type="region of interest" description="Disordered" evidence="2">
    <location>
        <begin position="182"/>
        <end position="211"/>
    </location>
</feature>
<sequence>MPRLLQPVHARVNGLLDSDRPCLRTEVSRMKMSQKPGHVKPIDYAKLNALYDQFVPQKELSREQAYWLSATDIASLTSDPPKPVTPFVRTSPAKSQVQDQLAFDKNALETEISQLKDNISSLRIQNDGYKIEIAKQNRRYLELSKASTHSRNTSTEKLVALHDVIAKMKPSGCDTKVRMKPVAGVSKTQSKSNNQKSRVLPSKNVARPKTTPKYIRKTDITVAPRIVPQWKPTGRQFLLCDIYGPKKSLTPIAKPLELSPSVYFLVPLLLSSLGFTYCQLSDRKLVSKEF</sequence>
<gene>
    <name evidence="3" type="ORF">Tco_1017124</name>
</gene>
<feature type="compositionally biased region" description="Low complexity" evidence="2">
    <location>
        <begin position="186"/>
        <end position="197"/>
    </location>
</feature>
<accession>A0ABQ5FRN7</accession>
<evidence type="ECO:0000256" key="2">
    <source>
        <dbReference type="SAM" id="MobiDB-lite"/>
    </source>
</evidence>
<organism evidence="3 4">
    <name type="scientific">Tanacetum coccineum</name>
    <dbReference type="NCBI Taxonomy" id="301880"/>
    <lineage>
        <taxon>Eukaryota</taxon>
        <taxon>Viridiplantae</taxon>
        <taxon>Streptophyta</taxon>
        <taxon>Embryophyta</taxon>
        <taxon>Tracheophyta</taxon>
        <taxon>Spermatophyta</taxon>
        <taxon>Magnoliopsida</taxon>
        <taxon>eudicotyledons</taxon>
        <taxon>Gunneridae</taxon>
        <taxon>Pentapetalae</taxon>
        <taxon>asterids</taxon>
        <taxon>campanulids</taxon>
        <taxon>Asterales</taxon>
        <taxon>Asteraceae</taxon>
        <taxon>Asteroideae</taxon>
        <taxon>Anthemideae</taxon>
        <taxon>Anthemidinae</taxon>
        <taxon>Tanacetum</taxon>
    </lineage>
</organism>